<dbReference type="AlphaFoldDB" id="A0A7T7ZUI2"/>
<feature type="coiled-coil region" evidence="1">
    <location>
        <begin position="102"/>
        <end position="178"/>
    </location>
</feature>
<evidence type="ECO:0008006" key="4">
    <source>
        <dbReference type="Google" id="ProtNLM"/>
    </source>
</evidence>
<dbReference type="RefSeq" id="WP_200225546.1">
    <property type="nucleotide sequence ID" value="NZ_CP067016.1"/>
</dbReference>
<protein>
    <recommendedName>
        <fullName evidence="4">Exonuclease SbcC</fullName>
    </recommendedName>
</protein>
<organism evidence="2 3">
    <name type="scientific">Anaerococcus obesiensis</name>
    <dbReference type="NCBI Taxonomy" id="1287640"/>
    <lineage>
        <taxon>Bacteria</taxon>
        <taxon>Bacillati</taxon>
        <taxon>Bacillota</taxon>
        <taxon>Tissierellia</taxon>
        <taxon>Tissierellales</taxon>
        <taxon>Peptoniphilaceae</taxon>
        <taxon>Anaerococcus</taxon>
    </lineage>
</organism>
<dbReference type="Proteomes" id="UP000595871">
    <property type="component" value="Chromosome"/>
</dbReference>
<accession>A0A7T7ZUI2</accession>
<keyword evidence="3" id="KW-1185">Reference proteome</keyword>
<evidence type="ECO:0000256" key="1">
    <source>
        <dbReference type="SAM" id="Coils"/>
    </source>
</evidence>
<gene>
    <name evidence="2" type="ORF">I6H46_05545</name>
</gene>
<reference evidence="2 3" key="1">
    <citation type="submission" date="2020-12" db="EMBL/GenBank/DDBJ databases">
        <title>FDA dAtabase for Regulatory Grade micrObial Sequences (FDA-ARGOS): Supporting development and validation of Infectious Disease Dx tests.</title>
        <authorList>
            <person name="Sproer C."/>
            <person name="Gronow S."/>
            <person name="Severitt S."/>
            <person name="Schroder I."/>
            <person name="Tallon L."/>
            <person name="Sadzewicz L."/>
            <person name="Zhao X."/>
            <person name="Boylan J."/>
            <person name="Ott S."/>
            <person name="Bowen H."/>
            <person name="Vavikolanu K."/>
            <person name="Mehta A."/>
            <person name="Aluvathingal J."/>
            <person name="Nadendla S."/>
            <person name="Lowell S."/>
            <person name="Myers T."/>
            <person name="Yan Y."/>
            <person name="Sichtig H."/>
        </authorList>
    </citation>
    <scope>NUCLEOTIDE SEQUENCE [LARGE SCALE GENOMIC DNA]</scope>
    <source>
        <strain evidence="2 3">FDAARGOS_989</strain>
    </source>
</reference>
<name>A0A7T7ZUI2_9FIRM</name>
<sequence length="181" mass="21875">MLDFSRNLEKITKKSHNAYQKVFECQNFYEKALINDEKIKNLNDEKIQFDKANKAYEKAKILLDRAKENKKSIQINEFRKDLKEKGICPICGRIYKGEIEFLESFELDIEKIEKDYFDLELKINRSKDKISDLEKSIDFNMEKAEDIEKNLQIYKNEHKKLKKSYEKVREEYEEEIKNKKI</sequence>
<evidence type="ECO:0000313" key="2">
    <source>
        <dbReference type="EMBL" id="QQN55406.1"/>
    </source>
</evidence>
<keyword evidence="1" id="KW-0175">Coiled coil</keyword>
<feature type="coiled-coil region" evidence="1">
    <location>
        <begin position="39"/>
        <end position="76"/>
    </location>
</feature>
<proteinExistence type="predicted"/>
<dbReference type="EMBL" id="CP067016">
    <property type="protein sequence ID" value="QQN55406.1"/>
    <property type="molecule type" value="Genomic_DNA"/>
</dbReference>
<dbReference type="KEGG" id="aob:I6H46_05545"/>
<evidence type="ECO:0000313" key="3">
    <source>
        <dbReference type="Proteomes" id="UP000595871"/>
    </source>
</evidence>